<name>F0X007_9STRA</name>
<protein>
    <submittedName>
        <fullName evidence="1">AlNc14C454G11748 protein</fullName>
    </submittedName>
</protein>
<dbReference type="HOGENOM" id="CLU_2241635_0_0_1"/>
<reference evidence="1" key="2">
    <citation type="submission" date="2011-02" db="EMBL/GenBank/DDBJ databases">
        <authorList>
            <person name="MacLean D."/>
        </authorList>
    </citation>
    <scope>NUCLEOTIDE SEQUENCE</scope>
</reference>
<sequence length="105" mass="11690">MPEKRQSTIEALHGGMSQDVIEAIKSVISRPENCMAVFDFAGTLIRGSLTSGILYYQLYSSKFAFTPEQFREAFYFAPGDTEECIEKKFGALNKFGNAISTANLF</sequence>
<accession>F0X007</accession>
<gene>
    <name evidence="1" type="primary">AlNc14C454G11748</name>
    <name evidence="1" type="ORF">ALNC14_132320</name>
</gene>
<organism evidence="1">
    <name type="scientific">Albugo laibachii Nc14</name>
    <dbReference type="NCBI Taxonomy" id="890382"/>
    <lineage>
        <taxon>Eukaryota</taxon>
        <taxon>Sar</taxon>
        <taxon>Stramenopiles</taxon>
        <taxon>Oomycota</taxon>
        <taxon>Peronosporomycetes</taxon>
        <taxon>Albuginales</taxon>
        <taxon>Albuginaceae</taxon>
        <taxon>Albugo</taxon>
    </lineage>
</organism>
<proteinExistence type="predicted"/>
<evidence type="ECO:0000313" key="1">
    <source>
        <dbReference type="EMBL" id="CCA27088.1"/>
    </source>
</evidence>
<dbReference type="EMBL" id="FR824497">
    <property type="protein sequence ID" value="CCA27088.1"/>
    <property type="molecule type" value="Genomic_DNA"/>
</dbReference>
<reference evidence="1" key="1">
    <citation type="journal article" date="2011" name="PLoS Biol.">
        <title>Gene gain and loss during evolution of obligate parasitism in the white rust pathogen of Arabidopsis thaliana.</title>
        <authorList>
            <person name="Kemen E."/>
            <person name="Gardiner A."/>
            <person name="Schultz-Larsen T."/>
            <person name="Kemen A.C."/>
            <person name="Balmuth A.L."/>
            <person name="Robert-Seilaniantz A."/>
            <person name="Bailey K."/>
            <person name="Holub E."/>
            <person name="Studholme D.J."/>
            <person name="Maclean D."/>
            <person name="Jones J.D."/>
        </authorList>
    </citation>
    <scope>NUCLEOTIDE SEQUENCE</scope>
</reference>
<dbReference type="AlphaFoldDB" id="F0X007"/>